<dbReference type="RefSeq" id="WP_175593229.1">
    <property type="nucleotide sequence ID" value="NZ_JABWGN010000012.1"/>
</dbReference>
<dbReference type="EMBL" id="JABWGN010000012">
    <property type="protein sequence ID" value="NUW35802.1"/>
    <property type="molecule type" value="Genomic_DNA"/>
</dbReference>
<proteinExistence type="predicted"/>
<dbReference type="Proteomes" id="UP000586042">
    <property type="component" value="Unassembled WGS sequence"/>
</dbReference>
<comment type="caution">
    <text evidence="2">The sequence shown here is derived from an EMBL/GenBank/DDBJ whole genome shotgun (WGS) entry which is preliminary data.</text>
</comment>
<protein>
    <submittedName>
        <fullName evidence="2">Uncharacterized protein</fullName>
    </submittedName>
</protein>
<accession>A0A7Y6ICM3</accession>
<evidence type="ECO:0000256" key="1">
    <source>
        <dbReference type="SAM" id="MobiDB-lite"/>
    </source>
</evidence>
<feature type="region of interest" description="Disordered" evidence="1">
    <location>
        <begin position="24"/>
        <end position="44"/>
    </location>
</feature>
<evidence type="ECO:0000313" key="2">
    <source>
        <dbReference type="EMBL" id="NUW35802.1"/>
    </source>
</evidence>
<gene>
    <name evidence="2" type="ORF">HTZ77_30925</name>
</gene>
<keyword evidence="3" id="KW-1185">Reference proteome</keyword>
<name>A0A7Y6ICM3_9ACTN</name>
<sequence>MRRLGAWLATICLGGSFLVLGVRTGPEEDPDPRPTVQPAARLPGLPATRAPRLDYAVLYDPDVVREPAAAHHPWRVGSGSGEEWRFEDALGFVPEDGGQAVSPLAISDDGRRLAYLRRSDRALVVRDLAGGTAERISTSVYRPGDESWNVELGFQGDGELLFVWSAGAGAS</sequence>
<evidence type="ECO:0000313" key="3">
    <source>
        <dbReference type="Proteomes" id="UP000586042"/>
    </source>
</evidence>
<organism evidence="2 3">
    <name type="scientific">Nonomuraea montanisoli</name>
    <dbReference type="NCBI Taxonomy" id="2741721"/>
    <lineage>
        <taxon>Bacteria</taxon>
        <taxon>Bacillati</taxon>
        <taxon>Actinomycetota</taxon>
        <taxon>Actinomycetes</taxon>
        <taxon>Streptosporangiales</taxon>
        <taxon>Streptosporangiaceae</taxon>
        <taxon>Nonomuraea</taxon>
    </lineage>
</organism>
<dbReference type="SUPFAM" id="SSF82171">
    <property type="entry name" value="DPP6 N-terminal domain-like"/>
    <property type="match status" value="1"/>
</dbReference>
<reference evidence="2 3" key="1">
    <citation type="submission" date="2020-06" db="EMBL/GenBank/DDBJ databases">
        <title>Nonomuraea sp. SMC257, a novel actinomycete isolated from soil.</title>
        <authorList>
            <person name="Chanama M."/>
        </authorList>
    </citation>
    <scope>NUCLEOTIDE SEQUENCE [LARGE SCALE GENOMIC DNA]</scope>
    <source>
        <strain evidence="2 3">SMC257</strain>
    </source>
</reference>
<dbReference type="AlphaFoldDB" id="A0A7Y6ICM3"/>